<evidence type="ECO:0000256" key="2">
    <source>
        <dbReference type="ARBA" id="ARBA00012438"/>
    </source>
</evidence>
<evidence type="ECO:0000256" key="5">
    <source>
        <dbReference type="ARBA" id="ARBA00022741"/>
    </source>
</evidence>
<dbReference type="EMBL" id="JBHRVA010000002">
    <property type="protein sequence ID" value="MFC3301530.1"/>
    <property type="molecule type" value="Genomic_DNA"/>
</dbReference>
<keyword evidence="7" id="KW-0067">ATP-binding</keyword>
<organism evidence="11 12">
    <name type="scientific">Parvularcula lutaonensis</name>
    <dbReference type="NCBI Taxonomy" id="491923"/>
    <lineage>
        <taxon>Bacteria</taxon>
        <taxon>Pseudomonadati</taxon>
        <taxon>Pseudomonadota</taxon>
        <taxon>Alphaproteobacteria</taxon>
        <taxon>Parvularculales</taxon>
        <taxon>Parvularculaceae</taxon>
        <taxon>Parvularcula</taxon>
    </lineage>
</organism>
<accession>A0ABV7M9T2</accession>
<dbReference type="Pfam" id="PF13581">
    <property type="entry name" value="HATPase_c_2"/>
    <property type="match status" value="1"/>
</dbReference>
<sequence length="355" mass="38999">MSVLSELTGILGGTNAHILLAALEQLGEGVIVADTEGKLIYVNSAAEALHGVKELDVEPDRYSETYHLLTPEGEPHPFEDLPLARAVMKGETVENAHWKIRRPDGTEVDAVGTARPVLDENGKQVASVLTIFDRTEDLRRQRELDTALAAKETLLYEVNHRVKNNLAIVSSMMRIQARAVEDKAAKRLFEEASSRVHTLAELHRKLYQTGQHNKIEIVSYLCENVEETVEALSSGKTVSVRTKTNGVADMTLDRAVPFVLAVNELTVNSMKHAFADTPDPRIELEIDVTETAVDVVYRDNGCGISEACYQQAMKSRGLGRALILNLSSQLSATVDVLTDQKGYCANISVPIEAVR</sequence>
<dbReference type="RefSeq" id="WP_189572693.1">
    <property type="nucleotide sequence ID" value="NZ_BMXU01000001.1"/>
</dbReference>
<dbReference type="CDD" id="cd16936">
    <property type="entry name" value="HATPase_RsbW-like"/>
    <property type="match status" value="1"/>
</dbReference>
<keyword evidence="4" id="KW-0808">Transferase</keyword>
<dbReference type="InterPro" id="IPR035965">
    <property type="entry name" value="PAS-like_dom_sf"/>
</dbReference>
<dbReference type="EC" id="2.7.13.3" evidence="2"/>
<feature type="domain" description="PAS" evidence="9">
    <location>
        <begin position="15"/>
        <end position="90"/>
    </location>
</feature>
<dbReference type="Gene3D" id="3.30.565.10">
    <property type="entry name" value="Histidine kinase-like ATPase, C-terminal domain"/>
    <property type="match status" value="1"/>
</dbReference>
<protein>
    <recommendedName>
        <fullName evidence="2">histidine kinase</fullName>
        <ecNumber evidence="2">2.7.13.3</ecNumber>
    </recommendedName>
</protein>
<feature type="domain" description="PAC" evidence="10">
    <location>
        <begin position="94"/>
        <end position="146"/>
    </location>
</feature>
<keyword evidence="3" id="KW-0597">Phosphoprotein</keyword>
<dbReference type="SUPFAM" id="SSF55785">
    <property type="entry name" value="PYP-like sensor domain (PAS domain)"/>
    <property type="match status" value="1"/>
</dbReference>
<dbReference type="InterPro" id="IPR011495">
    <property type="entry name" value="Sig_transdc_His_kin_sub2_dim/P"/>
</dbReference>
<dbReference type="InterPro" id="IPR000014">
    <property type="entry name" value="PAS"/>
</dbReference>
<dbReference type="InterPro" id="IPR000700">
    <property type="entry name" value="PAS-assoc_C"/>
</dbReference>
<keyword evidence="5" id="KW-0547">Nucleotide-binding</keyword>
<keyword evidence="12" id="KW-1185">Reference proteome</keyword>
<evidence type="ECO:0000313" key="11">
    <source>
        <dbReference type="EMBL" id="MFC3301530.1"/>
    </source>
</evidence>
<dbReference type="PROSITE" id="PS50113">
    <property type="entry name" value="PAC"/>
    <property type="match status" value="1"/>
</dbReference>
<evidence type="ECO:0000259" key="9">
    <source>
        <dbReference type="PROSITE" id="PS50112"/>
    </source>
</evidence>
<dbReference type="InterPro" id="IPR036890">
    <property type="entry name" value="HATPase_C_sf"/>
</dbReference>
<dbReference type="PROSITE" id="PS50112">
    <property type="entry name" value="PAS"/>
    <property type="match status" value="1"/>
</dbReference>
<name>A0ABV7M9T2_9PROT</name>
<evidence type="ECO:0000256" key="7">
    <source>
        <dbReference type="ARBA" id="ARBA00022840"/>
    </source>
</evidence>
<dbReference type="Pfam" id="PF13426">
    <property type="entry name" value="PAS_9"/>
    <property type="match status" value="1"/>
</dbReference>
<evidence type="ECO:0000256" key="4">
    <source>
        <dbReference type="ARBA" id="ARBA00022679"/>
    </source>
</evidence>
<evidence type="ECO:0000256" key="3">
    <source>
        <dbReference type="ARBA" id="ARBA00022553"/>
    </source>
</evidence>
<reference evidence="12" key="1">
    <citation type="journal article" date="2019" name="Int. J. Syst. Evol. Microbiol.">
        <title>The Global Catalogue of Microorganisms (GCM) 10K type strain sequencing project: providing services to taxonomists for standard genome sequencing and annotation.</title>
        <authorList>
            <consortium name="The Broad Institute Genomics Platform"/>
            <consortium name="The Broad Institute Genome Sequencing Center for Infectious Disease"/>
            <person name="Wu L."/>
            <person name="Ma J."/>
        </authorList>
    </citation>
    <scope>NUCLEOTIDE SEQUENCE [LARGE SCALE GENOMIC DNA]</scope>
    <source>
        <strain evidence="12">KCTC 22245</strain>
    </source>
</reference>
<dbReference type="PANTHER" id="PTHR41523:SF8">
    <property type="entry name" value="ETHYLENE RESPONSE SENSOR PROTEIN"/>
    <property type="match status" value="1"/>
</dbReference>
<dbReference type="NCBIfam" id="TIGR00229">
    <property type="entry name" value="sensory_box"/>
    <property type="match status" value="1"/>
</dbReference>
<comment type="caution">
    <text evidence="11">The sequence shown here is derived from an EMBL/GenBank/DDBJ whole genome shotgun (WGS) entry which is preliminary data.</text>
</comment>
<gene>
    <name evidence="11" type="ORF">ACFONP_02140</name>
</gene>
<keyword evidence="8" id="KW-0843">Virulence</keyword>
<evidence type="ECO:0000256" key="6">
    <source>
        <dbReference type="ARBA" id="ARBA00022777"/>
    </source>
</evidence>
<dbReference type="InterPro" id="IPR003594">
    <property type="entry name" value="HATPase_dom"/>
</dbReference>
<dbReference type="Proteomes" id="UP001595607">
    <property type="component" value="Unassembled WGS sequence"/>
</dbReference>
<dbReference type="PANTHER" id="PTHR41523">
    <property type="entry name" value="TWO-COMPONENT SYSTEM SENSOR PROTEIN"/>
    <property type="match status" value="1"/>
</dbReference>
<evidence type="ECO:0000256" key="8">
    <source>
        <dbReference type="ARBA" id="ARBA00023026"/>
    </source>
</evidence>
<comment type="catalytic activity">
    <reaction evidence="1">
        <text>ATP + protein L-histidine = ADP + protein N-phospho-L-histidine.</text>
        <dbReference type="EC" id="2.7.13.3"/>
    </reaction>
</comment>
<evidence type="ECO:0000313" key="12">
    <source>
        <dbReference type="Proteomes" id="UP001595607"/>
    </source>
</evidence>
<dbReference type="Gene3D" id="3.30.450.20">
    <property type="entry name" value="PAS domain"/>
    <property type="match status" value="1"/>
</dbReference>
<dbReference type="CDD" id="cd00130">
    <property type="entry name" value="PAS"/>
    <property type="match status" value="1"/>
</dbReference>
<dbReference type="Pfam" id="PF07568">
    <property type="entry name" value="HisKA_2"/>
    <property type="match status" value="1"/>
</dbReference>
<keyword evidence="6 11" id="KW-0418">Kinase</keyword>
<evidence type="ECO:0000256" key="1">
    <source>
        <dbReference type="ARBA" id="ARBA00000085"/>
    </source>
</evidence>
<dbReference type="SUPFAM" id="SSF55874">
    <property type="entry name" value="ATPase domain of HSP90 chaperone/DNA topoisomerase II/histidine kinase"/>
    <property type="match status" value="1"/>
</dbReference>
<dbReference type="GO" id="GO:0016301">
    <property type="term" value="F:kinase activity"/>
    <property type="evidence" value="ECO:0007669"/>
    <property type="project" value="UniProtKB-KW"/>
</dbReference>
<proteinExistence type="predicted"/>
<evidence type="ECO:0000259" key="10">
    <source>
        <dbReference type="PROSITE" id="PS50113"/>
    </source>
</evidence>